<dbReference type="Gene3D" id="3.90.1490.10">
    <property type="entry name" value="putative n-type atp pyrophosphatase, domain 2"/>
    <property type="match status" value="1"/>
</dbReference>
<dbReference type="InterPro" id="IPR006175">
    <property type="entry name" value="YjgF/YER057c/UK114"/>
</dbReference>
<dbReference type="Pfam" id="PF01902">
    <property type="entry name" value="Diphthami_syn_2"/>
    <property type="match status" value="1"/>
</dbReference>
<dbReference type="InterPro" id="IPR002761">
    <property type="entry name" value="Diphthami_syn_dom"/>
</dbReference>
<dbReference type="Gene3D" id="3.30.1330.40">
    <property type="entry name" value="RutC-like"/>
    <property type="match status" value="2"/>
</dbReference>
<dbReference type="Gene3D" id="3.40.50.620">
    <property type="entry name" value="HUPs"/>
    <property type="match status" value="1"/>
</dbReference>
<dbReference type="OrthoDB" id="686384at2759"/>
<dbReference type="InterPro" id="IPR035959">
    <property type="entry name" value="RutC-like_sf"/>
</dbReference>
<dbReference type="CDD" id="cd01994">
    <property type="entry name" value="AANH_PF0828-like"/>
    <property type="match status" value="1"/>
</dbReference>
<dbReference type="Pfam" id="PF01042">
    <property type="entry name" value="Ribonuc_L-PSP"/>
    <property type="match status" value="1"/>
</dbReference>
<protein>
    <recommendedName>
        <fullName evidence="2">Diphthine--ammonia ligase</fullName>
        <ecNumber evidence="1">6.3.1.14</ecNumber>
    </recommendedName>
    <alternativeName>
        <fullName evidence="3">Diphthamide synthase</fullName>
    </alternativeName>
    <alternativeName>
        <fullName evidence="4">Diphthamide synthetase</fullName>
    </alternativeName>
</protein>
<dbReference type="Proteomes" id="UP000183365">
    <property type="component" value="Unassembled WGS sequence"/>
</dbReference>
<keyword evidence="8" id="KW-1185">Reference proteome</keyword>
<evidence type="ECO:0000256" key="3">
    <source>
        <dbReference type="ARBA" id="ARBA00029814"/>
    </source>
</evidence>
<dbReference type="InterPro" id="IPR014729">
    <property type="entry name" value="Rossmann-like_a/b/a_fold"/>
</dbReference>
<dbReference type="InterPro" id="IPR030662">
    <property type="entry name" value="DPH6/MJ0570"/>
</dbReference>
<reference evidence="8" key="1">
    <citation type="submission" date="2016-11" db="EMBL/GenBank/DDBJ databases">
        <authorList>
            <person name="Guldener U."/>
        </authorList>
    </citation>
    <scope>NUCLEOTIDE SEQUENCE [LARGE SCALE GENOMIC DNA]</scope>
</reference>
<dbReference type="SUPFAM" id="SSF52402">
    <property type="entry name" value="Adenine nucleotide alpha hydrolases-like"/>
    <property type="match status" value="1"/>
</dbReference>
<dbReference type="EC" id="6.3.1.14" evidence="1"/>
<evidence type="ECO:0000313" key="7">
    <source>
        <dbReference type="EMBL" id="SGZ40924.1"/>
    </source>
</evidence>
<feature type="domain" description="Diphthamide synthase" evidence="6">
    <location>
        <begin position="1"/>
        <end position="223"/>
    </location>
</feature>
<comment type="catalytic activity">
    <reaction evidence="5">
        <text>diphthine-[translation elongation factor 2] + NH4(+) + ATP = diphthamide-[translation elongation factor 2] + AMP + diphosphate + H(+)</text>
        <dbReference type="Rhea" id="RHEA:19753"/>
        <dbReference type="Rhea" id="RHEA-COMP:10172"/>
        <dbReference type="Rhea" id="RHEA-COMP:10174"/>
        <dbReference type="ChEBI" id="CHEBI:15378"/>
        <dbReference type="ChEBI" id="CHEBI:16692"/>
        <dbReference type="ChEBI" id="CHEBI:28938"/>
        <dbReference type="ChEBI" id="CHEBI:30616"/>
        <dbReference type="ChEBI" id="CHEBI:33019"/>
        <dbReference type="ChEBI" id="CHEBI:82696"/>
        <dbReference type="ChEBI" id="CHEBI:456215"/>
        <dbReference type="EC" id="6.3.1.14"/>
    </reaction>
</comment>
<name>A0A1L0B520_9ASCO</name>
<evidence type="ECO:0000256" key="2">
    <source>
        <dbReference type="ARBA" id="ARBA00018426"/>
    </source>
</evidence>
<evidence type="ECO:0000256" key="1">
    <source>
        <dbReference type="ARBA" id="ARBA00012089"/>
    </source>
</evidence>
<dbReference type="EMBL" id="FQNF01000070">
    <property type="protein sequence ID" value="SGZ40924.1"/>
    <property type="molecule type" value="Genomic_DNA"/>
</dbReference>
<dbReference type="VEuPathDB" id="FungiDB:HGUI_03124"/>
<evidence type="ECO:0000313" key="8">
    <source>
        <dbReference type="Proteomes" id="UP000183365"/>
    </source>
</evidence>
<organism evidence="7 8">
    <name type="scientific">Hanseniaspora guilliermondii</name>
    <dbReference type="NCBI Taxonomy" id="56406"/>
    <lineage>
        <taxon>Eukaryota</taxon>
        <taxon>Fungi</taxon>
        <taxon>Dikarya</taxon>
        <taxon>Ascomycota</taxon>
        <taxon>Saccharomycotina</taxon>
        <taxon>Saccharomycetes</taxon>
        <taxon>Saccharomycodales</taxon>
        <taxon>Saccharomycodaceae</taxon>
        <taxon>Hanseniaspora</taxon>
    </lineage>
</organism>
<dbReference type="NCBIfam" id="TIGR00290">
    <property type="entry name" value="MJ0570_dom"/>
    <property type="match status" value="1"/>
</dbReference>
<dbReference type="FunFam" id="3.40.50.620:FF:000145">
    <property type="entry name" value="ATP-binding domain containing protein"/>
    <property type="match status" value="1"/>
</dbReference>
<dbReference type="GO" id="GO:0017183">
    <property type="term" value="P:protein histidyl modification to diphthamide"/>
    <property type="evidence" value="ECO:0007669"/>
    <property type="project" value="EnsemblFungi"/>
</dbReference>
<evidence type="ECO:0000259" key="6">
    <source>
        <dbReference type="Pfam" id="PF01902"/>
    </source>
</evidence>
<dbReference type="PANTHER" id="PTHR12196">
    <property type="entry name" value="DOMAIN OF UNKNOWN FUNCTION 71 DUF71 -CONTAINING PROTEIN"/>
    <property type="match status" value="1"/>
</dbReference>
<proteinExistence type="predicted"/>
<dbReference type="SUPFAM" id="SSF55298">
    <property type="entry name" value="YjgF-like"/>
    <property type="match status" value="1"/>
</dbReference>
<dbReference type="GO" id="GO:0017178">
    <property type="term" value="F:diphthine-ammonia ligase activity"/>
    <property type="evidence" value="ECO:0007669"/>
    <property type="project" value="UniProtKB-EC"/>
</dbReference>
<evidence type="ECO:0000256" key="4">
    <source>
        <dbReference type="ARBA" id="ARBA00031552"/>
    </source>
</evidence>
<sequence>MKFVGLVSGGKDSHYNILHSIKNGHSLTCLANLRPYDKTQQELNSFMFQTCGHDLLTKYELVTSVPIEFHDIHEHTSEVTTLTYEPTSKTDEIEMLYIFLKNIKEKYDIEAVSVGAILSSYQRNRVEEVCNRLNLKVLSYLWQRDQVDLMREMCNFESMTNMPFDAKIIKTAAIGLNSEDLGKSLQQIYPKMLKLNKMYDVHVCGEGGEFETIVLDSPIFDKGYFKLKDITIINNSDENDDVYSCMLDVEVVERKRDLKLLPTTLDNIESPNLLSKKWLSIEEQTNNVDFNLDLQELDISTQETILHEYKMNVCKVGGVLHIQNIQPQNLSLDLDSQCSQVFKQLFDVLRNYNISKRQILTTSLIIKNMSNFQNINRNYVKFFSGIGALPPSRACLGSKLIKGELQLSVVLSLDDKLEKDGLHVQGISYWNPCNIGPYSQFIYPKAKGNNNRIGYMAGQIPLIPKSMTLLNSFDQVEKYGLQNWIKDVVLTFRNYDHLKNTLNIKCNLSTTIYISNEYKTLSLSEKIQVVKYIWDVTCNPYKININDDIVDSNRFYYEKETFDEYDDLCLNNLCIIEVDQLPAHASIEMGGVICQNMDCRCDDDLPNLEKVIEGVDLYTDENLKYNFSTRSFNTTDEFLSFMQDEYKYPFQGTVYFKNEKISNSQFFEFENLEYFAVKNAFDYKGTSSPIVMHLKKIII</sequence>
<evidence type="ECO:0000256" key="5">
    <source>
        <dbReference type="ARBA" id="ARBA00048108"/>
    </source>
</evidence>
<dbReference type="AlphaFoldDB" id="A0A1L0B520"/>
<accession>A0A1L0B520</accession>
<gene>
    <name evidence="7" type="ORF">HGUI_03124</name>
</gene>
<dbReference type="PANTHER" id="PTHR12196:SF2">
    <property type="entry name" value="DIPHTHINE--AMMONIA LIGASE"/>
    <property type="match status" value="1"/>
</dbReference>